<dbReference type="GO" id="GO:0005829">
    <property type="term" value="C:cytosol"/>
    <property type="evidence" value="ECO:0007669"/>
    <property type="project" value="TreeGrafter"/>
</dbReference>
<dbReference type="InterPro" id="IPR003772">
    <property type="entry name" value="YceD"/>
</dbReference>
<dbReference type="Proteomes" id="UP000236220">
    <property type="component" value="Unassembled WGS sequence"/>
</dbReference>
<dbReference type="PANTHER" id="PTHR38099">
    <property type="entry name" value="LARGE RIBOSOMAL RNA SUBUNIT ACCUMULATION PROTEIN YCED"/>
    <property type="match status" value="1"/>
</dbReference>
<organism evidence="6 7">
    <name type="scientific">Solilutibacter silvestris</name>
    <dbReference type="NCBI Taxonomy" id="1645665"/>
    <lineage>
        <taxon>Bacteria</taxon>
        <taxon>Pseudomonadati</taxon>
        <taxon>Pseudomonadota</taxon>
        <taxon>Gammaproteobacteria</taxon>
        <taxon>Lysobacterales</taxon>
        <taxon>Lysobacteraceae</taxon>
        <taxon>Solilutibacter</taxon>
    </lineage>
</organism>
<proteinExistence type="inferred from homology"/>
<dbReference type="PANTHER" id="PTHR38099:SF1">
    <property type="entry name" value="LARGE RIBOSOMAL RNA SUBUNIT ACCUMULATION PROTEIN YCED"/>
    <property type="match status" value="1"/>
</dbReference>
<dbReference type="GO" id="GO:0042254">
    <property type="term" value="P:ribosome biogenesis"/>
    <property type="evidence" value="ECO:0007669"/>
    <property type="project" value="UniProtKB-KW"/>
</dbReference>
<comment type="function">
    <text evidence="1">Plays a role in synthesis, processing and/or stability of 23S rRNA.</text>
</comment>
<sequence>MVSAQRLFEGRLELAELPRLAGLLADRKGEIAYRISFDRDAMQIAYATLEIEAALPLECQRSLESFELPVRIDQRIAFIRDEAEEAALPEGYEAWLVDASDVISPRDLIEDELILVVPAIPVKPGTEAMAAEWSPDEKEVAAANPFAALAALRRDQKE</sequence>
<name>A0A2K1PZR2_9GAMM</name>
<accession>A0A2K1PZR2</accession>
<evidence type="ECO:0000256" key="1">
    <source>
        <dbReference type="ARBA" id="ARBA00002868"/>
    </source>
</evidence>
<evidence type="ECO:0000256" key="2">
    <source>
        <dbReference type="ARBA" id="ARBA00010740"/>
    </source>
</evidence>
<evidence type="ECO:0000313" key="6">
    <source>
        <dbReference type="EMBL" id="PNS08270.1"/>
    </source>
</evidence>
<protein>
    <recommendedName>
        <fullName evidence="3">Large ribosomal RNA subunit accumulation protein YceD</fullName>
    </recommendedName>
    <alternativeName>
        <fullName evidence="5">23S rRNA accumulation protein YceD</fullName>
    </alternativeName>
</protein>
<keyword evidence="4" id="KW-0690">Ribosome biogenesis</keyword>
<evidence type="ECO:0000256" key="4">
    <source>
        <dbReference type="ARBA" id="ARBA00022517"/>
    </source>
</evidence>
<dbReference type="InterPro" id="IPR039255">
    <property type="entry name" value="YceD_bac"/>
</dbReference>
<dbReference type="Pfam" id="PF02620">
    <property type="entry name" value="YceD"/>
    <property type="match status" value="1"/>
</dbReference>
<dbReference type="AlphaFoldDB" id="A0A2K1PZR2"/>
<keyword evidence="7" id="KW-1185">Reference proteome</keyword>
<dbReference type="EMBL" id="NPZB01000002">
    <property type="protein sequence ID" value="PNS08270.1"/>
    <property type="molecule type" value="Genomic_DNA"/>
</dbReference>
<gene>
    <name evidence="6" type="ORF">Lysil_2446</name>
</gene>
<evidence type="ECO:0000313" key="7">
    <source>
        <dbReference type="Proteomes" id="UP000236220"/>
    </source>
</evidence>
<comment type="similarity">
    <text evidence="2">Belongs to the DUF177 domain family.</text>
</comment>
<evidence type="ECO:0000256" key="3">
    <source>
        <dbReference type="ARBA" id="ARBA00015716"/>
    </source>
</evidence>
<reference evidence="6 7" key="1">
    <citation type="submission" date="2017-08" db="EMBL/GenBank/DDBJ databases">
        <title>Lysobacter sylvestris genome.</title>
        <authorList>
            <person name="Zhang D.-C."/>
            <person name="Albuquerque L."/>
            <person name="Franca L."/>
            <person name="Froufe H.J.C."/>
            <person name="Barroso C."/>
            <person name="Egas C."/>
            <person name="Da Costa M."/>
            <person name="Margesin R."/>
        </authorList>
    </citation>
    <scope>NUCLEOTIDE SEQUENCE [LARGE SCALE GENOMIC DNA]</scope>
    <source>
        <strain evidence="6 7">AM20-91</strain>
    </source>
</reference>
<comment type="caution">
    <text evidence="6">The sequence shown here is derived from an EMBL/GenBank/DDBJ whole genome shotgun (WGS) entry which is preliminary data.</text>
</comment>
<evidence type="ECO:0000256" key="5">
    <source>
        <dbReference type="ARBA" id="ARBA00031841"/>
    </source>
</evidence>